<sequence length="292" mass="32474">MTARFLRILLLWLLATPAWAQGNPLVTGTQDRYNLAPYVTALEDPEGRLALNDILLPAQQERFRPMRGSGPSANFGLTRSAIWLRVEIWAPPGSDPDWLLELAYPPLDHLELFSPTRHGGWQRQVGGDLEPFASRAIPHRNHVLPVWIPSGQTTAVYLRLSSQGTMAAPLRLWRPGALWQSDQASYALLSLYFGLLVGLLLYNLLLFVAVRDPAFVIYVLFVAGMATAQAALTGLGYQFLWPGQLWWNSVSPPAGLCLAAMFGLFFARRFLESRVGMPVIDRVLLALAVLWG</sequence>
<evidence type="ECO:0000256" key="2">
    <source>
        <dbReference type="SAM" id="SignalP"/>
    </source>
</evidence>
<proteinExistence type="predicted"/>
<accession>A0A849KNG1</accession>
<dbReference type="Pfam" id="PF07696">
    <property type="entry name" value="7TMR-DISMED2"/>
    <property type="match status" value="1"/>
</dbReference>
<evidence type="ECO:0000259" key="3">
    <source>
        <dbReference type="Pfam" id="PF07695"/>
    </source>
</evidence>
<comment type="caution">
    <text evidence="5">The sequence shown here is derived from an EMBL/GenBank/DDBJ whole genome shotgun (WGS) entry which is preliminary data.</text>
</comment>
<dbReference type="Pfam" id="PF07695">
    <property type="entry name" value="7TMR-DISM_7TM"/>
    <property type="match status" value="1"/>
</dbReference>
<gene>
    <name evidence="5" type="ORF">HK415_09320</name>
</gene>
<evidence type="ECO:0008006" key="7">
    <source>
        <dbReference type="Google" id="ProtNLM"/>
    </source>
</evidence>
<dbReference type="EMBL" id="JABFCS010000001">
    <property type="protein sequence ID" value="NNU43309.1"/>
    <property type="molecule type" value="Genomic_DNA"/>
</dbReference>
<feature type="domain" description="7TM-DISM receptor extracellular" evidence="3">
    <location>
        <begin position="186"/>
        <end position="290"/>
    </location>
</feature>
<reference evidence="5 6" key="2">
    <citation type="submission" date="2020-06" db="EMBL/GenBank/DDBJ databases">
        <title>Ramlibacter rhizophilus sp. nov., isolated from rhizosphere soil of national flower Mugunghwa from South Korea.</title>
        <authorList>
            <person name="Zheng-Fei Y."/>
            <person name="Huan T."/>
        </authorList>
    </citation>
    <scope>NUCLEOTIDE SEQUENCE [LARGE SCALE GENOMIC DNA]</scope>
    <source>
        <strain evidence="5 6">B156</strain>
    </source>
</reference>
<keyword evidence="2" id="KW-0732">Signal</keyword>
<feature type="transmembrane region" description="Helical" evidence="1">
    <location>
        <begin position="215"/>
        <end position="239"/>
    </location>
</feature>
<name>A0A849KNG1_9BURK</name>
<reference evidence="5 6" key="1">
    <citation type="submission" date="2020-05" db="EMBL/GenBank/DDBJ databases">
        <authorList>
            <person name="Khan S.A."/>
            <person name="Jeon C.O."/>
            <person name="Chun B.H."/>
        </authorList>
    </citation>
    <scope>NUCLEOTIDE SEQUENCE [LARGE SCALE GENOMIC DNA]</scope>
    <source>
        <strain evidence="5 6">B156</strain>
    </source>
</reference>
<feature type="transmembrane region" description="Helical" evidence="1">
    <location>
        <begin position="245"/>
        <end position="267"/>
    </location>
</feature>
<keyword evidence="1" id="KW-1133">Transmembrane helix</keyword>
<feature type="signal peptide" evidence="2">
    <location>
        <begin position="1"/>
        <end position="20"/>
    </location>
</feature>
<organism evidence="5 6">
    <name type="scientific">Ramlibacter montanisoli</name>
    <dbReference type="NCBI Taxonomy" id="2732512"/>
    <lineage>
        <taxon>Bacteria</taxon>
        <taxon>Pseudomonadati</taxon>
        <taxon>Pseudomonadota</taxon>
        <taxon>Betaproteobacteria</taxon>
        <taxon>Burkholderiales</taxon>
        <taxon>Comamonadaceae</taxon>
        <taxon>Ramlibacter</taxon>
    </lineage>
</organism>
<evidence type="ECO:0000313" key="5">
    <source>
        <dbReference type="EMBL" id="NNU43309.1"/>
    </source>
</evidence>
<dbReference type="AlphaFoldDB" id="A0A849KNG1"/>
<evidence type="ECO:0000259" key="4">
    <source>
        <dbReference type="Pfam" id="PF07696"/>
    </source>
</evidence>
<evidence type="ECO:0000256" key="1">
    <source>
        <dbReference type="SAM" id="Phobius"/>
    </source>
</evidence>
<keyword evidence="1" id="KW-0472">Membrane</keyword>
<feature type="transmembrane region" description="Helical" evidence="1">
    <location>
        <begin position="186"/>
        <end position="208"/>
    </location>
</feature>
<feature type="domain" description="7TM-DISM receptor extracellular" evidence="4">
    <location>
        <begin position="37"/>
        <end position="173"/>
    </location>
</feature>
<dbReference type="InterPro" id="IPR011623">
    <property type="entry name" value="7TMR_DISM_rcpt_extracell_dom1"/>
</dbReference>
<keyword evidence="1" id="KW-0812">Transmembrane</keyword>
<protein>
    <recommendedName>
        <fullName evidence="7">Diguanylate cyclase</fullName>
    </recommendedName>
</protein>
<feature type="chain" id="PRO_5032421299" description="Diguanylate cyclase" evidence="2">
    <location>
        <begin position="21"/>
        <end position="292"/>
    </location>
</feature>
<dbReference type="InterPro" id="IPR011622">
    <property type="entry name" value="7TMR_DISM_rcpt_extracell_dom2"/>
</dbReference>
<keyword evidence="6" id="KW-1185">Reference proteome</keyword>
<evidence type="ECO:0000313" key="6">
    <source>
        <dbReference type="Proteomes" id="UP000552954"/>
    </source>
</evidence>
<dbReference type="Proteomes" id="UP000552954">
    <property type="component" value="Unassembled WGS sequence"/>
</dbReference>
<dbReference type="Gene3D" id="2.60.40.2380">
    <property type="match status" value="1"/>
</dbReference>